<dbReference type="PANTHER" id="PTHR30576:SF4">
    <property type="entry name" value="UNDECAPRENYL-PHOSPHATE GALACTOSE PHOSPHOTRANSFERASE"/>
    <property type="match status" value="1"/>
</dbReference>
<organism evidence="11 12">
    <name type="scientific">Yoonia ponticola</name>
    <dbReference type="NCBI Taxonomy" id="1524255"/>
    <lineage>
        <taxon>Bacteria</taxon>
        <taxon>Pseudomonadati</taxon>
        <taxon>Pseudomonadota</taxon>
        <taxon>Alphaproteobacteria</taxon>
        <taxon>Rhodobacterales</taxon>
        <taxon>Paracoccaceae</taxon>
        <taxon>Yoonia</taxon>
    </lineage>
</organism>
<dbReference type="Proteomes" id="UP000535415">
    <property type="component" value="Unassembled WGS sequence"/>
</dbReference>
<keyword evidence="6 9" id="KW-1133">Transmembrane helix</keyword>
<evidence type="ECO:0000259" key="10">
    <source>
        <dbReference type="Pfam" id="PF02397"/>
    </source>
</evidence>
<comment type="similarity">
    <text evidence="2">Belongs to the bacterial sugar transferase family.</text>
</comment>
<evidence type="ECO:0000313" key="12">
    <source>
        <dbReference type="Proteomes" id="UP000535415"/>
    </source>
</evidence>
<dbReference type="PANTHER" id="PTHR30576">
    <property type="entry name" value="COLANIC BIOSYNTHESIS UDP-GLUCOSE LIPID CARRIER TRANSFERASE"/>
    <property type="match status" value="1"/>
</dbReference>
<comment type="subcellular location">
    <subcellularLocation>
        <location evidence="1">Cell membrane</location>
    </subcellularLocation>
</comment>
<proteinExistence type="inferred from homology"/>
<gene>
    <name evidence="11" type="ORF">FHS72_000886</name>
</gene>
<dbReference type="GO" id="GO:0000271">
    <property type="term" value="P:polysaccharide biosynthetic process"/>
    <property type="evidence" value="ECO:0007669"/>
    <property type="project" value="UniProtKB-KW"/>
</dbReference>
<dbReference type="AlphaFoldDB" id="A0A7W9BIS3"/>
<sequence length="220" mass="25048">MYHSHIIHESNNWTTNSKGKRYFDLIVAAIMLLLFAPAMVLIAVWLKLVSPGPIFYSHTRIGKNNELFNCLKFRTMVMDADQRLADLLASNHAVRMEWETCRKLRRDPRVVPGAGALLRKSSLDELPQIFNVLRGDMSVVGPRPIVKDELQFYGIHKEAYLSVRPGLTGPWQSSERSDGSYRSRVMKDADYVHNATLRTDISLISTTARKLLNCRLNGAY</sequence>
<name>A0A7W9BIS3_9RHOB</name>
<keyword evidence="4 11" id="KW-0808">Transferase</keyword>
<reference evidence="11 12" key="1">
    <citation type="submission" date="2020-08" db="EMBL/GenBank/DDBJ databases">
        <title>Genomic Encyclopedia of Type Strains, Phase IV (KMG-IV): sequencing the most valuable type-strain genomes for metagenomic binning, comparative biology and taxonomic classification.</title>
        <authorList>
            <person name="Goeker M."/>
        </authorList>
    </citation>
    <scope>NUCLEOTIDE SEQUENCE [LARGE SCALE GENOMIC DNA]</scope>
    <source>
        <strain evidence="11 12">DSM 101064</strain>
    </source>
</reference>
<dbReference type="GO" id="GO:0016780">
    <property type="term" value="F:phosphotransferase activity, for other substituted phosphate groups"/>
    <property type="evidence" value="ECO:0007669"/>
    <property type="project" value="TreeGrafter"/>
</dbReference>
<keyword evidence="12" id="KW-1185">Reference proteome</keyword>
<evidence type="ECO:0000256" key="1">
    <source>
        <dbReference type="ARBA" id="ARBA00004236"/>
    </source>
</evidence>
<feature type="domain" description="Bacterial sugar transferase" evidence="10">
    <location>
        <begin position="20"/>
        <end position="212"/>
    </location>
</feature>
<evidence type="ECO:0000313" key="11">
    <source>
        <dbReference type="EMBL" id="MBB5721279.1"/>
    </source>
</evidence>
<evidence type="ECO:0000256" key="2">
    <source>
        <dbReference type="ARBA" id="ARBA00006464"/>
    </source>
</evidence>
<feature type="transmembrane region" description="Helical" evidence="9">
    <location>
        <begin position="22"/>
        <end position="46"/>
    </location>
</feature>
<keyword evidence="5 9" id="KW-0812">Transmembrane</keyword>
<comment type="caution">
    <text evidence="11">The sequence shown here is derived from an EMBL/GenBank/DDBJ whole genome shotgun (WGS) entry which is preliminary data.</text>
</comment>
<evidence type="ECO:0000256" key="9">
    <source>
        <dbReference type="SAM" id="Phobius"/>
    </source>
</evidence>
<accession>A0A7W9BIS3</accession>
<evidence type="ECO:0000256" key="3">
    <source>
        <dbReference type="ARBA" id="ARBA00022475"/>
    </source>
</evidence>
<dbReference type="EMBL" id="JACIJM010000002">
    <property type="protein sequence ID" value="MBB5721279.1"/>
    <property type="molecule type" value="Genomic_DNA"/>
</dbReference>
<evidence type="ECO:0000256" key="8">
    <source>
        <dbReference type="ARBA" id="ARBA00023169"/>
    </source>
</evidence>
<evidence type="ECO:0000256" key="6">
    <source>
        <dbReference type="ARBA" id="ARBA00022989"/>
    </source>
</evidence>
<keyword evidence="3" id="KW-1003">Cell membrane</keyword>
<protein>
    <submittedName>
        <fullName evidence="11">Lipopolysaccharide/colanic/teichoic acid biosynthesis glycosyltransferase</fullName>
    </submittedName>
</protein>
<evidence type="ECO:0000256" key="7">
    <source>
        <dbReference type="ARBA" id="ARBA00023136"/>
    </source>
</evidence>
<dbReference type="RefSeq" id="WP_183526145.1">
    <property type="nucleotide sequence ID" value="NZ_JACIJM010000002.1"/>
</dbReference>
<dbReference type="InterPro" id="IPR003362">
    <property type="entry name" value="Bact_transf"/>
</dbReference>
<dbReference type="GO" id="GO:0005886">
    <property type="term" value="C:plasma membrane"/>
    <property type="evidence" value="ECO:0007669"/>
    <property type="project" value="UniProtKB-SubCell"/>
</dbReference>
<dbReference type="Pfam" id="PF02397">
    <property type="entry name" value="Bac_transf"/>
    <property type="match status" value="1"/>
</dbReference>
<keyword evidence="8" id="KW-0270">Exopolysaccharide synthesis</keyword>
<evidence type="ECO:0000256" key="4">
    <source>
        <dbReference type="ARBA" id="ARBA00022679"/>
    </source>
</evidence>
<keyword evidence="7 9" id="KW-0472">Membrane</keyword>
<evidence type="ECO:0000256" key="5">
    <source>
        <dbReference type="ARBA" id="ARBA00022692"/>
    </source>
</evidence>